<comment type="caution">
    <text evidence="11">The sequence shown here is derived from an EMBL/GenBank/DDBJ whole genome shotgun (WGS) entry which is preliminary data.</text>
</comment>
<reference evidence="11 12" key="1">
    <citation type="submission" date="2019-06" db="EMBL/GenBank/DDBJ databases">
        <title>Sorghum-associated microbial communities from plants grown in Nebraska, USA.</title>
        <authorList>
            <person name="Schachtman D."/>
        </authorList>
    </citation>
    <scope>NUCLEOTIDE SEQUENCE [LARGE SCALE GENOMIC DNA]</scope>
    <source>
        <strain evidence="11 12">1225</strain>
    </source>
</reference>
<keyword evidence="2" id="KW-0285">Flavoprotein</keyword>
<dbReference type="InterPro" id="IPR001433">
    <property type="entry name" value="OxRdtase_FAD/NAD-bd"/>
</dbReference>
<dbReference type="RefSeq" id="WP_145632067.1">
    <property type="nucleotide sequence ID" value="NZ_VIWP01000001.1"/>
</dbReference>
<keyword evidence="4" id="KW-0479">Metal-binding</keyword>
<dbReference type="Gene3D" id="2.30.110.10">
    <property type="entry name" value="Electron Transport, Fmn-binding Protein, Chain A"/>
    <property type="match status" value="1"/>
</dbReference>
<dbReference type="InterPro" id="IPR050415">
    <property type="entry name" value="MRET"/>
</dbReference>
<keyword evidence="8" id="KW-0411">Iron-sulfur</keyword>
<dbReference type="InterPro" id="IPR036010">
    <property type="entry name" value="2Fe-2S_ferredoxin-like_sf"/>
</dbReference>
<dbReference type="SUPFAM" id="SSF50475">
    <property type="entry name" value="FMN-binding split barrel"/>
    <property type="match status" value="1"/>
</dbReference>
<accession>A0A561R7Y6</accession>
<evidence type="ECO:0000256" key="8">
    <source>
        <dbReference type="ARBA" id="ARBA00023014"/>
    </source>
</evidence>
<dbReference type="Gene3D" id="3.40.50.80">
    <property type="entry name" value="Nucleotide-binding domain of ferredoxin-NADP reductase (FNR) module"/>
    <property type="match status" value="1"/>
</dbReference>
<evidence type="ECO:0000256" key="6">
    <source>
        <dbReference type="ARBA" id="ARBA00023002"/>
    </source>
</evidence>
<evidence type="ECO:0000259" key="10">
    <source>
        <dbReference type="PROSITE" id="PS51384"/>
    </source>
</evidence>
<proteinExistence type="predicted"/>
<dbReference type="GO" id="GO:0051537">
    <property type="term" value="F:2 iron, 2 sulfur cluster binding"/>
    <property type="evidence" value="ECO:0007669"/>
    <property type="project" value="UniProtKB-KW"/>
</dbReference>
<dbReference type="InterPro" id="IPR039261">
    <property type="entry name" value="FNR_nucleotide-bd"/>
</dbReference>
<dbReference type="SUPFAM" id="SSF52343">
    <property type="entry name" value="Ferredoxin reductase-like, C-terminal NADP-linked domain"/>
    <property type="match status" value="1"/>
</dbReference>
<dbReference type="EMBL" id="VIWP01000001">
    <property type="protein sequence ID" value="TWF58708.1"/>
    <property type="molecule type" value="Genomic_DNA"/>
</dbReference>
<dbReference type="InterPro" id="IPR017938">
    <property type="entry name" value="Riboflavin_synthase-like_b-brl"/>
</dbReference>
<evidence type="ECO:0000256" key="7">
    <source>
        <dbReference type="ARBA" id="ARBA00023004"/>
    </source>
</evidence>
<comment type="cofactor">
    <cofactor evidence="1">
        <name>FAD</name>
        <dbReference type="ChEBI" id="CHEBI:57692"/>
    </cofactor>
</comment>
<evidence type="ECO:0000256" key="3">
    <source>
        <dbReference type="ARBA" id="ARBA00022714"/>
    </source>
</evidence>
<dbReference type="Proteomes" id="UP000320653">
    <property type="component" value="Unassembled WGS sequence"/>
</dbReference>
<dbReference type="GO" id="GO:0046872">
    <property type="term" value="F:metal ion binding"/>
    <property type="evidence" value="ECO:0007669"/>
    <property type="project" value="UniProtKB-KW"/>
</dbReference>
<dbReference type="PRINTS" id="PR00410">
    <property type="entry name" value="PHEHYDRXLASE"/>
</dbReference>
<evidence type="ECO:0000259" key="9">
    <source>
        <dbReference type="PROSITE" id="PS51085"/>
    </source>
</evidence>
<dbReference type="GO" id="GO:0016491">
    <property type="term" value="F:oxidoreductase activity"/>
    <property type="evidence" value="ECO:0007669"/>
    <property type="project" value="UniProtKB-KW"/>
</dbReference>
<protein>
    <submittedName>
        <fullName evidence="11">Ferredoxin-NADP reductase</fullName>
    </submittedName>
</protein>
<dbReference type="InterPro" id="IPR012349">
    <property type="entry name" value="Split_barrel_FMN-bd"/>
</dbReference>
<evidence type="ECO:0000256" key="2">
    <source>
        <dbReference type="ARBA" id="ARBA00022630"/>
    </source>
</evidence>
<evidence type="ECO:0000256" key="1">
    <source>
        <dbReference type="ARBA" id="ARBA00001974"/>
    </source>
</evidence>
<sequence length="657" mass="71235">MDAGIRGFIESATLLFIASKSLEGTLDVSPRGGQPSVLWPDDQGRLLLPDYMGNRRLDTIGNLLGNPDVVLAILSRGNDRYLKVHAHAAVSTSEEDIAIFPADQNRPMSAIVLTPKSLEFIDSKAFGRAGFWLDPSERKPPLDMMGYYYSDKAMHKDLGRPSIPKPDIEETRLVQAGIREIYGTPSEVVRTKVYDAIGQGGLSFIDEASFIVLASETANGGIDLDLVGDGPLMLDPAANRQSFKLPLPKEAAHVKSTGECALVATVPGRLEALRMNGPYRSGRSAENDRRAIEIAPEEIFFHCSAALTRSRIWAEPLSAPWTGLRRFTISEIRDENPEVKSFVLSPRDSAPIGEILPGQYVTVAVPSDGSQPPRRRNYSVSGRPNDRAIRISVRKVSDEGLSGLLHTLAAGDEIHVGVPAGRFVFKSHPSRPVVLVSAGVGITPLLPMLETVVAECAERDVWFVHSARDAGYHLFSEETRLLAERAGGRVRLFSAYSRADENEACHHRGRVDAALLDSLVPAADADFYICGPETFMASLRQGLIALGAEAHNVHFEAFGGSSEGFAEKLAGMPDRKITFAQSGKELTWKPACGSLLDFALSNDIKVQYSCRNGDCQSCVQKLVAGSADYPVGETPVLAEDQVLLCQAVPKTDMVIGC</sequence>
<dbReference type="InterPro" id="IPR017927">
    <property type="entry name" value="FAD-bd_FR_type"/>
</dbReference>
<dbReference type="Gene3D" id="3.10.20.30">
    <property type="match status" value="1"/>
</dbReference>
<evidence type="ECO:0000313" key="12">
    <source>
        <dbReference type="Proteomes" id="UP000320653"/>
    </source>
</evidence>
<dbReference type="SUPFAM" id="SSF63380">
    <property type="entry name" value="Riboflavin synthase domain-like"/>
    <property type="match status" value="1"/>
</dbReference>
<dbReference type="GO" id="GO:0050660">
    <property type="term" value="F:flavin adenine dinucleotide binding"/>
    <property type="evidence" value="ECO:0007669"/>
    <property type="project" value="TreeGrafter"/>
</dbReference>
<feature type="domain" description="FAD-binding FR-type" evidence="10">
    <location>
        <begin position="322"/>
        <end position="426"/>
    </location>
</feature>
<dbReference type="PANTHER" id="PTHR47354">
    <property type="entry name" value="NADH OXIDOREDUCTASE HCR"/>
    <property type="match status" value="1"/>
</dbReference>
<keyword evidence="12" id="KW-1185">Reference proteome</keyword>
<dbReference type="AlphaFoldDB" id="A0A561R7Y6"/>
<dbReference type="CDD" id="cd06184">
    <property type="entry name" value="flavohem_like_fad_nad_binding"/>
    <property type="match status" value="1"/>
</dbReference>
<evidence type="ECO:0000256" key="5">
    <source>
        <dbReference type="ARBA" id="ARBA00022827"/>
    </source>
</evidence>
<dbReference type="OrthoDB" id="9786134at2"/>
<dbReference type="SUPFAM" id="SSF54292">
    <property type="entry name" value="2Fe-2S ferredoxin-like"/>
    <property type="match status" value="1"/>
</dbReference>
<evidence type="ECO:0000256" key="4">
    <source>
        <dbReference type="ARBA" id="ARBA00022723"/>
    </source>
</evidence>
<dbReference type="Pfam" id="PF00175">
    <property type="entry name" value="NAD_binding_1"/>
    <property type="match status" value="1"/>
</dbReference>
<dbReference type="PROSITE" id="PS51384">
    <property type="entry name" value="FAD_FR"/>
    <property type="match status" value="1"/>
</dbReference>
<dbReference type="PROSITE" id="PS51085">
    <property type="entry name" value="2FE2S_FER_2"/>
    <property type="match status" value="1"/>
</dbReference>
<keyword evidence="3" id="KW-0001">2Fe-2S</keyword>
<keyword evidence="6" id="KW-0560">Oxidoreductase</keyword>
<name>A0A561R7Y6_9HYPH</name>
<organism evidence="11 12">
    <name type="scientific">Neorhizobium alkalisoli</name>
    <dbReference type="NCBI Taxonomy" id="528178"/>
    <lineage>
        <taxon>Bacteria</taxon>
        <taxon>Pseudomonadati</taxon>
        <taxon>Pseudomonadota</taxon>
        <taxon>Alphaproteobacteria</taxon>
        <taxon>Hyphomicrobiales</taxon>
        <taxon>Rhizobiaceae</taxon>
        <taxon>Rhizobium/Agrobacterium group</taxon>
        <taxon>Neorhizobium</taxon>
    </lineage>
</organism>
<keyword evidence="5" id="KW-0274">FAD</keyword>
<dbReference type="InterPro" id="IPR012675">
    <property type="entry name" value="Beta-grasp_dom_sf"/>
</dbReference>
<dbReference type="Pfam" id="PF00111">
    <property type="entry name" value="Fer2"/>
    <property type="match status" value="1"/>
</dbReference>
<dbReference type="PANTHER" id="PTHR47354:SF8">
    <property type="entry name" value="1,2-PHENYLACETYL-COA EPOXIDASE, SUBUNIT E"/>
    <property type="match status" value="1"/>
</dbReference>
<evidence type="ECO:0000313" key="11">
    <source>
        <dbReference type="EMBL" id="TWF58708.1"/>
    </source>
</evidence>
<dbReference type="Gene3D" id="2.40.30.10">
    <property type="entry name" value="Translation factors"/>
    <property type="match status" value="1"/>
</dbReference>
<dbReference type="InterPro" id="IPR001041">
    <property type="entry name" value="2Fe-2S_ferredoxin-type"/>
</dbReference>
<keyword evidence="7" id="KW-0408">Iron</keyword>
<gene>
    <name evidence="11" type="ORF">FHW37_101512</name>
</gene>
<feature type="domain" description="2Fe-2S ferredoxin-type" evidence="9">
    <location>
        <begin position="575"/>
        <end position="657"/>
    </location>
</feature>
<dbReference type="CDD" id="cd00207">
    <property type="entry name" value="fer2"/>
    <property type="match status" value="1"/>
</dbReference>